<dbReference type="Proteomes" id="UP000433181">
    <property type="component" value="Unassembled WGS sequence"/>
</dbReference>
<dbReference type="Pfam" id="PF13844">
    <property type="entry name" value="Glyco_transf_41"/>
    <property type="match status" value="2"/>
</dbReference>
<comment type="pathway">
    <text evidence="1">Protein modification; protein glycosylation.</text>
</comment>
<dbReference type="PANTHER" id="PTHR44835">
    <property type="entry name" value="UDP-N-ACETYLGLUCOSAMINE--PEPTIDE N-ACETYLGLUCOSAMINYLTRANSFERASE SPINDLY-RELATED"/>
    <property type="match status" value="1"/>
</dbReference>
<comment type="caution">
    <text evidence="7">The sequence shown here is derived from an EMBL/GenBank/DDBJ whole genome shotgun (WGS) entry which is preliminary data.</text>
</comment>
<keyword evidence="4" id="KW-0677">Repeat</keyword>
<sequence length="593" mass="66496">MELEVVNEWAKSAEGCFARGDMNSMRACGRQLLEEVPESPEGLALVAEASVYLQDFETAEEYLQKFWELPSQKSVSTANLRGLLAAAVFFGARYELDRALSAYEQLFSRYQDGIKKGLSSRQRFILGQAGWSELDRQLVMRGYSFYADTCLLAGETEKAAEAAFMVSSMLEDRAAAASYFSKGLFLSNYRSADAQSLAAKHAQYGQMYPEQLGFPHDANTKNKPHALRIGYISPDFRLHAAAYFFTALLKDGNHGEFTVYGYSTGREDHVTQRFKKMADRWRDVHGRTPQEIAKLIHDDRIDILVDLSGHSQNSCLPVMACRPAPVQVSGIGYINTTGLPAVDFFLTDECCMPKGERNSGFMEQPLRLPHCHLCYRPETMRDLRSQGHNAPGMERGYITFGSFNSFAKVTDAMLVQWRNILQAVPDSRLVIKCKICSVPSGQEIVRQRFRRLGGDAERLELRPFTPDYLTQYNDIDIILDTAPYNGGLTTCDALYMGVPVITLRGKTHGSRYGASILTAAGLPELVANSPREYVAKAVQLATNGIMLNKLHRDLPEMMRNSRLMDGKAYMQDLEAAYKKIWQHYCSGSLLPIK</sequence>
<dbReference type="Gene3D" id="3.40.50.2000">
    <property type="entry name" value="Glycogen Phosphorylase B"/>
    <property type="match status" value="1"/>
</dbReference>
<evidence type="ECO:0000313" key="7">
    <source>
        <dbReference type="EMBL" id="MSU07971.1"/>
    </source>
</evidence>
<protein>
    <recommendedName>
        <fullName evidence="6">O-GlcNAc transferase C-terminal domain-containing protein</fullName>
    </recommendedName>
</protein>
<evidence type="ECO:0000256" key="3">
    <source>
        <dbReference type="ARBA" id="ARBA00022679"/>
    </source>
</evidence>
<dbReference type="InterPro" id="IPR051939">
    <property type="entry name" value="Glycosyltr_41/O-GlcNAc_trsf"/>
</dbReference>
<keyword evidence="8" id="KW-1185">Reference proteome</keyword>
<evidence type="ECO:0000256" key="2">
    <source>
        <dbReference type="ARBA" id="ARBA00022676"/>
    </source>
</evidence>
<evidence type="ECO:0000256" key="4">
    <source>
        <dbReference type="ARBA" id="ARBA00022737"/>
    </source>
</evidence>
<dbReference type="InterPro" id="IPR029489">
    <property type="entry name" value="OGT/SEC/SPY_C"/>
</dbReference>
<dbReference type="EMBL" id="VUNR01000004">
    <property type="protein sequence ID" value="MSU07971.1"/>
    <property type="molecule type" value="Genomic_DNA"/>
</dbReference>
<keyword evidence="2" id="KW-0328">Glycosyltransferase</keyword>
<reference evidence="7 8" key="1">
    <citation type="submission" date="2019-08" db="EMBL/GenBank/DDBJ databases">
        <title>In-depth cultivation of the pig gut microbiome towards novel bacterial diversity and tailored functional studies.</title>
        <authorList>
            <person name="Wylensek D."/>
            <person name="Hitch T.C.A."/>
            <person name="Clavel T."/>
        </authorList>
    </citation>
    <scope>NUCLEOTIDE SEQUENCE [LARGE SCALE GENOMIC DNA]</scope>
    <source>
        <strain evidence="7 8">WCA-693-APC-5D-A</strain>
    </source>
</reference>
<dbReference type="PANTHER" id="PTHR44835:SF1">
    <property type="entry name" value="PROTEIN O-GLCNAC TRANSFERASE"/>
    <property type="match status" value="1"/>
</dbReference>
<accession>A0A6I2UFM1</accession>
<organism evidence="7 8">
    <name type="scientific">Anaerovibrio slackiae</name>
    <dbReference type="NCBI Taxonomy" id="2652309"/>
    <lineage>
        <taxon>Bacteria</taxon>
        <taxon>Bacillati</taxon>
        <taxon>Bacillota</taxon>
        <taxon>Negativicutes</taxon>
        <taxon>Selenomonadales</taxon>
        <taxon>Selenomonadaceae</taxon>
        <taxon>Anaerovibrio</taxon>
    </lineage>
</organism>
<dbReference type="Gene3D" id="1.25.40.10">
    <property type="entry name" value="Tetratricopeptide repeat domain"/>
    <property type="match status" value="1"/>
</dbReference>
<dbReference type="GO" id="GO:0016757">
    <property type="term" value="F:glycosyltransferase activity"/>
    <property type="evidence" value="ECO:0007669"/>
    <property type="project" value="UniProtKB-KW"/>
</dbReference>
<dbReference type="GeneID" id="96777885"/>
<evidence type="ECO:0000313" key="8">
    <source>
        <dbReference type="Proteomes" id="UP000433181"/>
    </source>
</evidence>
<evidence type="ECO:0000256" key="5">
    <source>
        <dbReference type="ARBA" id="ARBA00022803"/>
    </source>
</evidence>
<feature type="domain" description="O-GlcNAc transferase C-terminal" evidence="6">
    <location>
        <begin position="213"/>
        <end position="354"/>
    </location>
</feature>
<evidence type="ECO:0000259" key="6">
    <source>
        <dbReference type="Pfam" id="PF13844"/>
    </source>
</evidence>
<evidence type="ECO:0000256" key="1">
    <source>
        <dbReference type="ARBA" id="ARBA00004922"/>
    </source>
</evidence>
<keyword evidence="5" id="KW-0802">TPR repeat</keyword>
<name>A0A6I2UFM1_9FIRM</name>
<dbReference type="InterPro" id="IPR011990">
    <property type="entry name" value="TPR-like_helical_dom_sf"/>
</dbReference>
<feature type="domain" description="O-GlcNAc transferase C-terminal" evidence="6">
    <location>
        <begin position="395"/>
        <end position="573"/>
    </location>
</feature>
<proteinExistence type="predicted"/>
<dbReference type="SUPFAM" id="SSF53756">
    <property type="entry name" value="UDP-Glycosyltransferase/glycogen phosphorylase"/>
    <property type="match status" value="1"/>
</dbReference>
<dbReference type="AlphaFoldDB" id="A0A6I2UFM1"/>
<dbReference type="RefSeq" id="WP_154406056.1">
    <property type="nucleotide sequence ID" value="NZ_VUNR01000004.1"/>
</dbReference>
<keyword evidence="3" id="KW-0808">Transferase</keyword>
<dbReference type="Gene3D" id="3.40.50.11380">
    <property type="match status" value="1"/>
</dbReference>
<gene>
    <name evidence="7" type="ORF">FYJ84_03065</name>
</gene>